<sequence>MSSTLVFAQQSTRSHTVVAGETLYAISRQYGVAVDELIRLNPEAKNGIKIGEEIKLPGTKTAKEATSGPTYHKVGAGETLYSISRKYGISPNALLAANSSISNADKLSEGIIIVIPEAQNDNFVVREQGTTPTTSKTPQKVTGLKTYKVPAGATIYSLLQETGWSEEQLFHYNPQIRSGLKADVTILIPDTSLPNNVAVNSQRAFPMDSGYTVVLALPFSNDKGRRFAMYYEGFLMALLEAKEAGTNIHLYAVDSNDSSMTETSGLLGSLPKIDMILGGVSDNSINKLAEIARAKNATYVIPFTSRDYTEIAERGAKLYQVNTPHQALFDETARKFASEFKGSVVQFVKFPGDTNNKEAFISTLKRELDRVHIPYREVDQSEFRDVSAVQSLAMDNLKAVVVPDAGSMTAANNVLTTIALAQDSLGVYNVTAFGYPEWQTYGNSISQKLKKIEGTFYTTFFSEPENSTYKEFEKEFRGWYEHGLGTTYPRYSLLGYDTGRYFITMMSNSASLPKVWRGIQSKFEFEQSTRSAGLKSNLGVFFIQYRRTGEARRD</sequence>
<dbReference type="PANTHER" id="PTHR33734">
    <property type="entry name" value="LYSM DOMAIN-CONTAINING GPI-ANCHORED PROTEIN 2"/>
    <property type="match status" value="1"/>
</dbReference>
<protein>
    <submittedName>
        <fullName evidence="2">LysM peptidoglycan-binding domain-containing protein</fullName>
    </submittedName>
</protein>
<dbReference type="InterPro" id="IPR018392">
    <property type="entry name" value="LysM"/>
</dbReference>
<dbReference type="PANTHER" id="PTHR33734:SF22">
    <property type="entry name" value="MEMBRANE-BOUND LYTIC MUREIN TRANSGLYCOSYLASE D"/>
    <property type="match status" value="1"/>
</dbReference>
<dbReference type="RefSeq" id="WP_134849302.1">
    <property type="nucleotide sequence ID" value="NZ_CP197400.1"/>
</dbReference>
<feature type="domain" description="LysM" evidence="1">
    <location>
        <begin position="70"/>
        <end position="115"/>
    </location>
</feature>
<dbReference type="SUPFAM" id="SSF54106">
    <property type="entry name" value="LysM domain"/>
    <property type="match status" value="2"/>
</dbReference>
<comment type="caution">
    <text evidence="2">The sequence shown here is derived from an EMBL/GenBank/DDBJ whole genome shotgun (WGS) entry which is preliminary data.</text>
</comment>
<evidence type="ECO:0000313" key="3">
    <source>
        <dbReference type="Proteomes" id="UP000297225"/>
    </source>
</evidence>
<dbReference type="InterPro" id="IPR028082">
    <property type="entry name" value="Peripla_BP_I"/>
</dbReference>
<keyword evidence="3" id="KW-1185">Reference proteome</keyword>
<dbReference type="CDD" id="cd00118">
    <property type="entry name" value="LysM"/>
    <property type="match status" value="2"/>
</dbReference>
<dbReference type="Proteomes" id="UP000297225">
    <property type="component" value="Unassembled WGS sequence"/>
</dbReference>
<dbReference type="InterPro" id="IPR036779">
    <property type="entry name" value="LysM_dom_sf"/>
</dbReference>
<dbReference type="AlphaFoldDB" id="A0A4Y8WP02"/>
<dbReference type="Gene3D" id="3.40.50.2300">
    <property type="match status" value="2"/>
</dbReference>
<accession>A0A4Y8WP02</accession>
<gene>
    <name evidence="2" type="ORF">E4P47_05220</name>
</gene>
<dbReference type="OrthoDB" id="2149800at2"/>
<dbReference type="PROSITE" id="PS51782">
    <property type="entry name" value="LYSM"/>
    <property type="match status" value="2"/>
</dbReference>
<dbReference type="SMART" id="SM00257">
    <property type="entry name" value="LysM"/>
    <property type="match status" value="3"/>
</dbReference>
<dbReference type="EMBL" id="SPNC01000065">
    <property type="protein sequence ID" value="TFH95119.1"/>
    <property type="molecule type" value="Genomic_DNA"/>
</dbReference>
<name>A0A4Y8WP02_9PORP</name>
<evidence type="ECO:0000259" key="1">
    <source>
        <dbReference type="PROSITE" id="PS51782"/>
    </source>
</evidence>
<reference evidence="2 3" key="1">
    <citation type="submission" date="2019-03" db="EMBL/GenBank/DDBJ databases">
        <title>Porphyromonas levii Isolated from the Uterus of Dairy Cows.</title>
        <authorList>
            <person name="Francis A.M."/>
        </authorList>
    </citation>
    <scope>NUCLEOTIDE SEQUENCE [LARGE SCALE GENOMIC DNA]</scope>
    <source>
        <strain evidence="2 3">AF5678</strain>
    </source>
</reference>
<dbReference type="STRING" id="1122973.GCA_000379925_01483"/>
<evidence type="ECO:0000313" key="2">
    <source>
        <dbReference type="EMBL" id="TFH95119.1"/>
    </source>
</evidence>
<dbReference type="Gene3D" id="3.10.350.10">
    <property type="entry name" value="LysM domain"/>
    <property type="match status" value="2"/>
</dbReference>
<proteinExistence type="predicted"/>
<dbReference type="Pfam" id="PF01476">
    <property type="entry name" value="LysM"/>
    <property type="match status" value="2"/>
</dbReference>
<feature type="domain" description="LysM" evidence="1">
    <location>
        <begin position="13"/>
        <end position="56"/>
    </location>
</feature>
<dbReference type="SUPFAM" id="SSF53822">
    <property type="entry name" value="Periplasmic binding protein-like I"/>
    <property type="match status" value="1"/>
</dbReference>
<organism evidence="2 3">
    <name type="scientific">Porphyromonas levii</name>
    <dbReference type="NCBI Taxonomy" id="28114"/>
    <lineage>
        <taxon>Bacteria</taxon>
        <taxon>Pseudomonadati</taxon>
        <taxon>Bacteroidota</taxon>
        <taxon>Bacteroidia</taxon>
        <taxon>Bacteroidales</taxon>
        <taxon>Porphyromonadaceae</taxon>
        <taxon>Porphyromonas</taxon>
    </lineage>
</organism>